<dbReference type="InterPro" id="IPR006665">
    <property type="entry name" value="OmpA-like"/>
</dbReference>
<dbReference type="Gene3D" id="3.30.1330.60">
    <property type="entry name" value="OmpA-like domain"/>
    <property type="match status" value="1"/>
</dbReference>
<dbReference type="PANTHER" id="PTHR30329">
    <property type="entry name" value="STATOR ELEMENT OF FLAGELLAR MOTOR COMPLEX"/>
    <property type="match status" value="1"/>
</dbReference>
<dbReference type="PROSITE" id="PS51123">
    <property type="entry name" value="OMPA_2"/>
    <property type="match status" value="1"/>
</dbReference>
<evidence type="ECO:0000256" key="4">
    <source>
        <dbReference type="PROSITE-ProRule" id="PRU00473"/>
    </source>
</evidence>
<dbReference type="GO" id="GO:0009279">
    <property type="term" value="C:cell outer membrane"/>
    <property type="evidence" value="ECO:0007669"/>
    <property type="project" value="UniProtKB-SubCell"/>
</dbReference>
<evidence type="ECO:0000259" key="6">
    <source>
        <dbReference type="PROSITE" id="PS51123"/>
    </source>
</evidence>
<evidence type="ECO:0000313" key="8">
    <source>
        <dbReference type="Proteomes" id="UP000248975"/>
    </source>
</evidence>
<evidence type="ECO:0000256" key="1">
    <source>
        <dbReference type="ARBA" id="ARBA00004442"/>
    </source>
</evidence>
<evidence type="ECO:0000256" key="5">
    <source>
        <dbReference type="SAM" id="MobiDB-lite"/>
    </source>
</evidence>
<name>A0A2W5S132_CERSP</name>
<dbReference type="EMBL" id="QFQS01000003">
    <property type="protein sequence ID" value="PZQ96681.1"/>
    <property type="molecule type" value="Genomic_DNA"/>
</dbReference>
<feature type="compositionally biased region" description="Basic and acidic residues" evidence="5">
    <location>
        <begin position="685"/>
        <end position="699"/>
    </location>
</feature>
<protein>
    <recommendedName>
        <fullName evidence="6">OmpA-like domain-containing protein</fullName>
    </recommendedName>
</protein>
<dbReference type="Gene3D" id="3.40.1520.20">
    <property type="match status" value="3"/>
</dbReference>
<evidence type="ECO:0000313" key="7">
    <source>
        <dbReference type="EMBL" id="PZQ96681.1"/>
    </source>
</evidence>
<proteinExistence type="predicted"/>
<gene>
    <name evidence="7" type="ORF">DI533_13905</name>
</gene>
<dbReference type="InterPro" id="IPR050330">
    <property type="entry name" value="Bact_OuterMem_StrucFunc"/>
</dbReference>
<sequence>MNLHPRLVLPAAFVLAAGLSVLTSLWAAHAIESRTGAAVKSLMTREGLSWVDVGTDGLQVRLGGTAPNEALRFRAMNLTASLVDSSRIRDRMEVTPVRAIEPPRFSVELLRNDDGISLIGLVPANPEDAALPQEVADIASGVKVTDMLEKADFPAPEGWDKAVSFGLDALKMLPRSKISIAADRVAVTAISSSPDEKRRFETALARARPEGLAVEIDISAPRPVLTPFTLRFLKDDRGARFDACSADTDAARERILQAAVAAGLTGKLDCTVGLGVPTPRWAEAVALGITAVNDLGTGSVTFSDADVSLLATVETPQATFDRVVGDLQAALPDVFSLDATLPEKPKAAPAEGPPEFTATLSADGQVQLRGRLTDATLRDAVANFAKAQFGAASVYTATRLDPTLPDGWPVRVLAGLQAMSNLHEGKLLVREDTVEISGVTVSTDAQAAITRTLSDRLGQGKAFKVDVRYDESLDPQAALPTPNECVASLNAVLTKQKIAFAPGSAEIEDEARGTMDALADALRRCPDIPMEIGGHTDSQGREETNLALSQARAEAVLLGLQGRRVLVGAITAKGYGESRPIAENGSETGREANRRIEFTLIATVQEPVGPMPADTPAADQAASAEGSGDGDPAAADAQDSPEGSGDGDPAVIEGNDTNAGSGDEDMPPDAVVEENGDEPFVSVAPKEKTQRPQRRPEEN</sequence>
<dbReference type="SUPFAM" id="SSF103088">
    <property type="entry name" value="OmpA-like"/>
    <property type="match status" value="1"/>
</dbReference>
<feature type="compositionally biased region" description="Acidic residues" evidence="5">
    <location>
        <begin position="662"/>
        <end position="677"/>
    </location>
</feature>
<accession>A0A2W5S132</accession>
<feature type="region of interest" description="Disordered" evidence="5">
    <location>
        <begin position="605"/>
        <end position="699"/>
    </location>
</feature>
<keyword evidence="2 4" id="KW-0472">Membrane</keyword>
<dbReference type="AlphaFoldDB" id="A0A2W5S132"/>
<reference evidence="7 8" key="1">
    <citation type="submission" date="2017-08" db="EMBL/GenBank/DDBJ databases">
        <title>Infants hospitalized years apart are colonized by the same room-sourced microbial strains.</title>
        <authorList>
            <person name="Brooks B."/>
            <person name="Olm M.R."/>
            <person name="Firek B.A."/>
            <person name="Baker R."/>
            <person name="Thomas B.C."/>
            <person name="Morowitz M.J."/>
            <person name="Banfield J.F."/>
        </authorList>
    </citation>
    <scope>NUCLEOTIDE SEQUENCE [LARGE SCALE GENOMIC DNA]</scope>
    <source>
        <strain evidence="7">S2_003_000_R2_11</strain>
    </source>
</reference>
<evidence type="ECO:0000256" key="2">
    <source>
        <dbReference type="ARBA" id="ARBA00023136"/>
    </source>
</evidence>
<dbReference type="Pfam" id="PF00691">
    <property type="entry name" value="OmpA"/>
    <property type="match status" value="1"/>
</dbReference>
<dbReference type="CDD" id="cd07185">
    <property type="entry name" value="OmpA_C-like"/>
    <property type="match status" value="1"/>
</dbReference>
<comment type="subcellular location">
    <subcellularLocation>
        <location evidence="1">Cell outer membrane</location>
    </subcellularLocation>
</comment>
<feature type="domain" description="OmpA-like" evidence="6">
    <location>
        <begin position="487"/>
        <end position="604"/>
    </location>
</feature>
<dbReference type="PRINTS" id="PR01021">
    <property type="entry name" value="OMPADOMAIN"/>
</dbReference>
<organism evidence="7 8">
    <name type="scientific">Cereibacter sphaeroides</name>
    <name type="common">Rhodobacter sphaeroides</name>
    <dbReference type="NCBI Taxonomy" id="1063"/>
    <lineage>
        <taxon>Bacteria</taxon>
        <taxon>Pseudomonadati</taxon>
        <taxon>Pseudomonadota</taxon>
        <taxon>Alphaproteobacteria</taxon>
        <taxon>Rhodobacterales</taxon>
        <taxon>Paracoccaceae</taxon>
        <taxon>Cereibacter</taxon>
    </lineage>
</organism>
<keyword evidence="3" id="KW-0998">Cell outer membrane</keyword>
<dbReference type="PANTHER" id="PTHR30329:SF21">
    <property type="entry name" value="LIPOPROTEIN YIAD-RELATED"/>
    <property type="match status" value="1"/>
</dbReference>
<evidence type="ECO:0000256" key="3">
    <source>
        <dbReference type="ARBA" id="ARBA00023237"/>
    </source>
</evidence>
<dbReference type="InterPro" id="IPR006664">
    <property type="entry name" value="OMP_bac"/>
</dbReference>
<dbReference type="InterPro" id="IPR036737">
    <property type="entry name" value="OmpA-like_sf"/>
</dbReference>
<feature type="compositionally biased region" description="Low complexity" evidence="5">
    <location>
        <begin position="612"/>
        <end position="642"/>
    </location>
</feature>
<comment type="caution">
    <text evidence="7">The sequence shown here is derived from an EMBL/GenBank/DDBJ whole genome shotgun (WGS) entry which is preliminary data.</text>
</comment>
<dbReference type="Proteomes" id="UP000248975">
    <property type="component" value="Unassembled WGS sequence"/>
</dbReference>